<keyword evidence="5" id="KW-0238">DNA-binding</keyword>
<dbReference type="GO" id="GO:0000981">
    <property type="term" value="F:DNA-binding transcription factor activity, RNA polymerase II-specific"/>
    <property type="evidence" value="ECO:0007669"/>
    <property type="project" value="TreeGrafter"/>
</dbReference>
<keyword evidence="4" id="KW-0732">Signal</keyword>
<feature type="region of interest" description="Disordered" evidence="3">
    <location>
        <begin position="278"/>
        <end position="309"/>
    </location>
</feature>
<comment type="caution">
    <text evidence="5">The sequence shown here is derived from an EMBL/GenBank/DDBJ whole genome shotgun (WGS) entry which is preliminary data.</text>
</comment>
<protein>
    <submittedName>
        <fullName evidence="5">Homeobox protein engrailed-1a</fullName>
    </submittedName>
</protein>
<feature type="region of interest" description="Disordered" evidence="3">
    <location>
        <begin position="75"/>
        <end position="184"/>
    </location>
</feature>
<dbReference type="AlphaFoldDB" id="A0A5B7GLN3"/>
<dbReference type="EMBL" id="VSRR010015607">
    <property type="protein sequence ID" value="MPC58363.1"/>
    <property type="molecule type" value="Genomic_DNA"/>
</dbReference>
<dbReference type="OrthoDB" id="6159439at2759"/>
<organism evidence="5 6">
    <name type="scientific">Portunus trituberculatus</name>
    <name type="common">Swimming crab</name>
    <name type="synonym">Neptunus trituberculatus</name>
    <dbReference type="NCBI Taxonomy" id="210409"/>
    <lineage>
        <taxon>Eukaryota</taxon>
        <taxon>Metazoa</taxon>
        <taxon>Ecdysozoa</taxon>
        <taxon>Arthropoda</taxon>
        <taxon>Crustacea</taxon>
        <taxon>Multicrustacea</taxon>
        <taxon>Malacostraca</taxon>
        <taxon>Eumalacostraca</taxon>
        <taxon>Eucarida</taxon>
        <taxon>Decapoda</taxon>
        <taxon>Pleocyemata</taxon>
        <taxon>Brachyura</taxon>
        <taxon>Eubrachyura</taxon>
        <taxon>Portunoidea</taxon>
        <taxon>Portunidae</taxon>
        <taxon>Portuninae</taxon>
        <taxon>Portunus</taxon>
    </lineage>
</organism>
<dbReference type="GO" id="GO:0030182">
    <property type="term" value="P:neuron differentiation"/>
    <property type="evidence" value="ECO:0007669"/>
    <property type="project" value="TreeGrafter"/>
</dbReference>
<sequence length="332" mass="34765">MGGVHLVWGHRAWGWRAWGAGLSLWTRDSISDTALLPAAAGPPNPGGQGRDAAAASGPGWLAGLGAELGRSLCQSGGGVRGAGRSRRTVVSARGGSQYISRGGGTERSSVMALELERQQQGAPAPAPATPAPSSPALPPTPPSHDARSPPSPTHEARSPPPPSPRSPLESKLPLSPPPFAASPRALPFSIENILRPDFGVTRLPERSSVRTPELLLRTPPKTPEAPVDLSQKPSAAAAHKVGGNKYPENPEALANPRVPTEDGNNWPAWVYCTRYSDRPSSARRAGRGGKPRVSGRRDSDVGGVEVTGRVQGCDGSERRVMMVVVVMREADP</sequence>
<feature type="chain" id="PRO_5022756139" evidence="4">
    <location>
        <begin position="20"/>
        <end position="332"/>
    </location>
</feature>
<keyword evidence="6" id="KW-1185">Reference proteome</keyword>
<comment type="subcellular location">
    <subcellularLocation>
        <location evidence="1">Nucleus</location>
    </subcellularLocation>
</comment>
<dbReference type="GO" id="GO:0005634">
    <property type="term" value="C:nucleus"/>
    <property type="evidence" value="ECO:0007669"/>
    <property type="project" value="UniProtKB-SubCell"/>
</dbReference>
<accession>A0A5B7GLN3</accession>
<reference evidence="5 6" key="1">
    <citation type="submission" date="2019-05" db="EMBL/GenBank/DDBJ databases">
        <title>Another draft genome of Portunus trituberculatus and its Hox gene families provides insights of decapod evolution.</title>
        <authorList>
            <person name="Jeong J.-H."/>
            <person name="Song I."/>
            <person name="Kim S."/>
            <person name="Choi T."/>
            <person name="Kim D."/>
            <person name="Ryu S."/>
            <person name="Kim W."/>
        </authorList>
    </citation>
    <scope>NUCLEOTIDE SEQUENCE [LARGE SCALE GENOMIC DNA]</scope>
    <source>
        <tissue evidence="5">Muscle</tissue>
    </source>
</reference>
<feature type="compositionally biased region" description="Basic residues" evidence="3">
    <location>
        <begin position="284"/>
        <end position="294"/>
    </location>
</feature>
<dbReference type="Proteomes" id="UP000324222">
    <property type="component" value="Unassembled WGS sequence"/>
</dbReference>
<dbReference type="InterPro" id="IPR050720">
    <property type="entry name" value="Engrailed_Homeobox_TFs"/>
</dbReference>
<dbReference type="PANTHER" id="PTHR24341:SF6">
    <property type="entry name" value="HOMEOBOX PROTEIN INVECTED"/>
    <property type="match status" value="1"/>
</dbReference>
<feature type="signal peptide" evidence="4">
    <location>
        <begin position="1"/>
        <end position="19"/>
    </location>
</feature>
<dbReference type="GO" id="GO:0000978">
    <property type="term" value="F:RNA polymerase II cis-regulatory region sequence-specific DNA binding"/>
    <property type="evidence" value="ECO:0007669"/>
    <property type="project" value="TreeGrafter"/>
</dbReference>
<feature type="region of interest" description="Disordered" evidence="3">
    <location>
        <begin position="211"/>
        <end position="260"/>
    </location>
</feature>
<dbReference type="PANTHER" id="PTHR24341">
    <property type="entry name" value="HOMEOBOX PROTEIN ENGRAILED"/>
    <property type="match status" value="1"/>
</dbReference>
<evidence type="ECO:0000256" key="2">
    <source>
        <dbReference type="ARBA" id="ARBA00023242"/>
    </source>
</evidence>
<feature type="compositionally biased region" description="Pro residues" evidence="3">
    <location>
        <begin position="124"/>
        <end position="142"/>
    </location>
</feature>
<proteinExistence type="predicted"/>
<evidence type="ECO:0000313" key="5">
    <source>
        <dbReference type="EMBL" id="MPC58363.1"/>
    </source>
</evidence>
<keyword evidence="2" id="KW-0539">Nucleus</keyword>
<name>A0A5B7GLN3_PORTR</name>
<gene>
    <name evidence="5" type="primary">eng1a</name>
    <name evidence="5" type="ORF">E2C01_052366</name>
</gene>
<keyword evidence="5" id="KW-0371">Homeobox</keyword>
<evidence type="ECO:0000256" key="4">
    <source>
        <dbReference type="SAM" id="SignalP"/>
    </source>
</evidence>
<evidence type="ECO:0000256" key="1">
    <source>
        <dbReference type="ARBA" id="ARBA00004123"/>
    </source>
</evidence>
<evidence type="ECO:0000313" key="6">
    <source>
        <dbReference type="Proteomes" id="UP000324222"/>
    </source>
</evidence>
<evidence type="ECO:0000256" key="3">
    <source>
        <dbReference type="SAM" id="MobiDB-lite"/>
    </source>
</evidence>